<dbReference type="Proteomes" id="UP000008037">
    <property type="component" value="Chromosome"/>
</dbReference>
<evidence type="ECO:0000256" key="5">
    <source>
        <dbReference type="ARBA" id="ARBA00023002"/>
    </source>
</evidence>
<keyword evidence="5 9" id="KW-0560">Oxidoreductase</keyword>
<dbReference type="Gene3D" id="3.40.50.10380">
    <property type="entry name" value="Malic enzyme, N-terminal domain"/>
    <property type="match status" value="1"/>
</dbReference>
<dbReference type="PRINTS" id="PR00072">
    <property type="entry name" value="MALOXRDTASE"/>
</dbReference>
<keyword evidence="4" id="KW-0479">Metal-binding</keyword>
<dbReference type="InterPro" id="IPR046346">
    <property type="entry name" value="Aminoacid_DH-like_N_sf"/>
</dbReference>
<feature type="domain" description="Malic enzyme N-terminal" evidence="8">
    <location>
        <begin position="43"/>
        <end position="176"/>
    </location>
</feature>
<dbReference type="PANTHER" id="PTHR43237">
    <property type="entry name" value="NADP-DEPENDENT MALIC ENZYME"/>
    <property type="match status" value="1"/>
</dbReference>
<keyword evidence="10" id="KW-1185">Reference proteome</keyword>
<dbReference type="Gene3D" id="3.40.50.720">
    <property type="entry name" value="NAD(P)-binding Rossmann-like Domain"/>
    <property type="match status" value="1"/>
</dbReference>
<evidence type="ECO:0000256" key="3">
    <source>
        <dbReference type="ARBA" id="ARBA00008785"/>
    </source>
</evidence>
<reference evidence="9 10" key="1">
    <citation type="journal article" date="2012" name="Environ. Microbiol.">
        <title>The genome of the ammonia-oxidizing Candidatus Nitrososphaera gargensis: insights into metabolic versatility and environmental adaptations.</title>
        <authorList>
            <person name="Spang A."/>
            <person name="Poehlein A."/>
            <person name="Offre P."/>
            <person name="Zumbragel S."/>
            <person name="Haider S."/>
            <person name="Rychlik N."/>
            <person name="Nowka B."/>
            <person name="Schmeisser C."/>
            <person name="Lebedeva E.V."/>
            <person name="Rattei T."/>
            <person name="Bohm C."/>
            <person name="Schmid M."/>
            <person name="Galushko A."/>
            <person name="Hatzenpichler R."/>
            <person name="Weinmaier T."/>
            <person name="Daniel R."/>
            <person name="Schleper C."/>
            <person name="Spieck E."/>
            <person name="Streit W."/>
            <person name="Wagner M."/>
        </authorList>
    </citation>
    <scope>NUCLEOTIDE SEQUENCE [LARGE SCALE GENOMIC DNA]</scope>
    <source>
        <strain evidence="10">Ga9.2</strain>
    </source>
</reference>
<dbReference type="PANTHER" id="PTHR43237:SF4">
    <property type="entry name" value="NADP-DEPENDENT MALIC ENZYME"/>
    <property type="match status" value="1"/>
</dbReference>
<name>K0ILT4_NITGG</name>
<proteinExistence type="inferred from homology"/>
<evidence type="ECO:0000256" key="1">
    <source>
        <dbReference type="ARBA" id="ARBA00001936"/>
    </source>
</evidence>
<dbReference type="InterPro" id="IPR012302">
    <property type="entry name" value="Malic_NAD-bd"/>
</dbReference>
<evidence type="ECO:0000259" key="7">
    <source>
        <dbReference type="SMART" id="SM00919"/>
    </source>
</evidence>
<dbReference type="InterPro" id="IPR015884">
    <property type="entry name" value="Malic_enzyme_CS"/>
</dbReference>
<dbReference type="SMART" id="SM00919">
    <property type="entry name" value="Malic_M"/>
    <property type="match status" value="1"/>
</dbReference>
<dbReference type="SUPFAM" id="SSF53223">
    <property type="entry name" value="Aminoacid dehydrogenase-like, N-terminal domain"/>
    <property type="match status" value="1"/>
</dbReference>
<dbReference type="PATRIC" id="fig|1237085.11.peg.358"/>
<dbReference type="PROSITE" id="PS00331">
    <property type="entry name" value="MALIC_ENZYMES"/>
    <property type="match status" value="1"/>
</dbReference>
<dbReference type="GO" id="GO:0046872">
    <property type="term" value="F:metal ion binding"/>
    <property type="evidence" value="ECO:0007669"/>
    <property type="project" value="UniProtKB-KW"/>
</dbReference>
<dbReference type="GO" id="GO:0004473">
    <property type="term" value="F:malate dehydrogenase (decarboxylating) (NADP+) activity"/>
    <property type="evidence" value="ECO:0007669"/>
    <property type="project" value="UniProtKB-EC"/>
</dbReference>
<dbReference type="AlphaFoldDB" id="K0ILT4"/>
<dbReference type="HOGENOM" id="CLU_034446_2_1_2"/>
<protein>
    <submittedName>
        <fullName evidence="9">NAD(P)-dependent malic enzyme</fullName>
        <ecNumber evidence="9">1.1.1.40</ecNumber>
    </submittedName>
</protein>
<dbReference type="InParanoid" id="K0ILT4"/>
<dbReference type="InterPro" id="IPR037062">
    <property type="entry name" value="Malic_N_dom_sf"/>
</dbReference>
<feature type="compositionally biased region" description="Basic residues" evidence="6">
    <location>
        <begin position="18"/>
        <end position="27"/>
    </location>
</feature>
<dbReference type="EC" id="1.1.1.40" evidence="9"/>
<evidence type="ECO:0000256" key="2">
    <source>
        <dbReference type="ARBA" id="ARBA00001946"/>
    </source>
</evidence>
<dbReference type="Pfam" id="PF00390">
    <property type="entry name" value="malic"/>
    <property type="match status" value="1"/>
</dbReference>
<sequence length="417" mass="45669">MKQTESTQQVQKMESLQKRRKKPRGKPKATLGQQALELHRRVRGKIEVRSKVSARSPHEISIAYTPGVAEVCLEIAADRQKAYEYTSKWNNVAIVTDGTRTLGLGSLGPEAALPVMEGKAVLYKQFGNVDAFPICLQTTNADEIVRTVKNIAPVFGGINIEDIETPKVLEIVDRLTEELDIPVFHDDQHGTAVVTLAALLNALRLTKRKPEDTSVLVAGAGSAGYGIVKILYAIGIRDMVVIDSHGVISKARAPETMNRYKYELALITNHKEGVTTLADAVRGRDVFIGVSGVKKLLTAEMVRSMSKDPIIFPLTNPDPEIHPKEAFDAGAKVIATGSYKFENRANNALVFPFTMRAILDNRIRKISQQLLVNVACALADLIPKDRLSPFNIVPDVTDSRIQEVVNKAVRSATATTG</sequence>
<comment type="cofactor">
    <cofactor evidence="2">
        <name>Mg(2+)</name>
        <dbReference type="ChEBI" id="CHEBI:18420"/>
    </cofactor>
</comment>
<feature type="region of interest" description="Disordered" evidence="6">
    <location>
        <begin position="1"/>
        <end position="36"/>
    </location>
</feature>
<dbReference type="InterPro" id="IPR036291">
    <property type="entry name" value="NAD(P)-bd_dom_sf"/>
</dbReference>
<dbReference type="KEGG" id="nga:Ngar_c03710"/>
<evidence type="ECO:0000256" key="4">
    <source>
        <dbReference type="ARBA" id="ARBA00022723"/>
    </source>
</evidence>
<dbReference type="Pfam" id="PF03949">
    <property type="entry name" value="Malic_M"/>
    <property type="match status" value="1"/>
</dbReference>
<accession>K0ILT4</accession>
<dbReference type="STRING" id="1237085.Ngar_c03710"/>
<evidence type="ECO:0000313" key="10">
    <source>
        <dbReference type="Proteomes" id="UP000008037"/>
    </source>
</evidence>
<feature type="domain" description="Malic enzyme NAD-binding" evidence="7">
    <location>
        <begin position="188"/>
        <end position="414"/>
    </location>
</feature>
<comment type="cofactor">
    <cofactor evidence="1">
        <name>Mn(2+)</name>
        <dbReference type="ChEBI" id="CHEBI:29035"/>
    </cofactor>
</comment>
<dbReference type="InterPro" id="IPR012301">
    <property type="entry name" value="Malic_N_dom"/>
</dbReference>
<dbReference type="InterPro" id="IPR001891">
    <property type="entry name" value="Malic_OxRdtase"/>
</dbReference>
<organism evidence="9 10">
    <name type="scientific">Nitrososphaera gargensis (strain Ga9.2)</name>
    <dbReference type="NCBI Taxonomy" id="1237085"/>
    <lineage>
        <taxon>Archaea</taxon>
        <taxon>Nitrososphaerota</taxon>
        <taxon>Nitrososphaeria</taxon>
        <taxon>Nitrososphaerales</taxon>
        <taxon>Nitrososphaeraceae</taxon>
        <taxon>Nitrososphaera</taxon>
    </lineage>
</organism>
<dbReference type="GO" id="GO:0051287">
    <property type="term" value="F:NAD binding"/>
    <property type="evidence" value="ECO:0007669"/>
    <property type="project" value="InterPro"/>
</dbReference>
<feature type="compositionally biased region" description="Polar residues" evidence="6">
    <location>
        <begin position="1"/>
        <end position="14"/>
    </location>
</feature>
<dbReference type="SUPFAM" id="SSF51735">
    <property type="entry name" value="NAD(P)-binding Rossmann-fold domains"/>
    <property type="match status" value="1"/>
</dbReference>
<dbReference type="FunCoup" id="K0ILT4">
    <property type="interactions" value="143"/>
</dbReference>
<evidence type="ECO:0000256" key="6">
    <source>
        <dbReference type="SAM" id="MobiDB-lite"/>
    </source>
</evidence>
<gene>
    <name evidence="9" type="primary">ytsJ</name>
    <name evidence="9" type="ordered locus">Ngar_c03710</name>
</gene>
<evidence type="ECO:0000259" key="8">
    <source>
        <dbReference type="SMART" id="SM01274"/>
    </source>
</evidence>
<dbReference type="SMART" id="SM01274">
    <property type="entry name" value="malic"/>
    <property type="match status" value="1"/>
</dbReference>
<comment type="similarity">
    <text evidence="3">Belongs to the malic enzymes family.</text>
</comment>
<dbReference type="InterPro" id="IPR051674">
    <property type="entry name" value="Malate_Decarboxylase"/>
</dbReference>
<dbReference type="EMBL" id="CP002408">
    <property type="protein sequence ID" value="AFU57319.1"/>
    <property type="molecule type" value="Genomic_DNA"/>
</dbReference>
<evidence type="ECO:0000313" key="9">
    <source>
        <dbReference type="EMBL" id="AFU57319.1"/>
    </source>
</evidence>